<dbReference type="Gene3D" id="3.40.630.10">
    <property type="entry name" value="Zn peptidases"/>
    <property type="match status" value="1"/>
</dbReference>
<feature type="binding site" evidence="8">
    <location>
        <position position="241"/>
    </location>
    <ligand>
        <name>Mn(2+)</name>
        <dbReference type="ChEBI" id="CHEBI:29035"/>
        <label>2</label>
    </ligand>
</feature>
<feature type="domain" description="Cytosol aminopeptidase" evidence="9">
    <location>
        <begin position="321"/>
        <end position="328"/>
    </location>
</feature>
<dbReference type="GO" id="GO:0070006">
    <property type="term" value="F:metalloaminopeptidase activity"/>
    <property type="evidence" value="ECO:0007669"/>
    <property type="project" value="InterPro"/>
</dbReference>
<dbReference type="SUPFAM" id="SSF53187">
    <property type="entry name" value="Zn-dependent exopeptidases"/>
    <property type="match status" value="1"/>
</dbReference>
<gene>
    <name evidence="8" type="primary">pepA</name>
    <name evidence="10" type="ORF">SAMN04489720_0139</name>
</gene>
<dbReference type="PRINTS" id="PR00481">
    <property type="entry name" value="LAMNOPPTDASE"/>
</dbReference>
<dbReference type="EMBL" id="LT629695">
    <property type="protein sequence ID" value="SDH12876.1"/>
    <property type="molecule type" value="Genomic_DNA"/>
</dbReference>
<dbReference type="InterPro" id="IPR008283">
    <property type="entry name" value="Peptidase_M17_N"/>
</dbReference>
<keyword evidence="6 8" id="KW-0378">Hydrolase</keyword>
<dbReference type="PANTHER" id="PTHR11963">
    <property type="entry name" value="LEUCINE AMINOPEPTIDASE-RELATED"/>
    <property type="match status" value="1"/>
</dbReference>
<dbReference type="PANTHER" id="PTHR11963:SF23">
    <property type="entry name" value="CYTOSOL AMINOPEPTIDASE"/>
    <property type="match status" value="1"/>
</dbReference>
<dbReference type="Proteomes" id="UP000198822">
    <property type="component" value="Chromosome I"/>
</dbReference>
<accession>A0A1G7ZW34</accession>
<feature type="active site" evidence="8">
    <location>
        <position position="253"/>
    </location>
</feature>
<evidence type="ECO:0000256" key="3">
    <source>
        <dbReference type="ARBA" id="ARBA00009528"/>
    </source>
</evidence>
<dbReference type="Pfam" id="PF02789">
    <property type="entry name" value="Peptidase_M17_N"/>
    <property type="match status" value="1"/>
</dbReference>
<evidence type="ECO:0000256" key="8">
    <source>
        <dbReference type="HAMAP-Rule" id="MF_00181"/>
    </source>
</evidence>
<dbReference type="HAMAP" id="MF_00181">
    <property type="entry name" value="Cytosol_peptidase_M17"/>
    <property type="match status" value="1"/>
</dbReference>
<evidence type="ECO:0000256" key="6">
    <source>
        <dbReference type="ARBA" id="ARBA00022801"/>
    </source>
</evidence>
<comment type="similarity">
    <text evidence="3 8">Belongs to the peptidase M17 family.</text>
</comment>
<evidence type="ECO:0000256" key="1">
    <source>
        <dbReference type="ARBA" id="ARBA00000135"/>
    </source>
</evidence>
<feature type="binding site" evidence="8">
    <location>
        <position position="246"/>
    </location>
    <ligand>
        <name>Mn(2+)</name>
        <dbReference type="ChEBI" id="CHEBI:29035"/>
        <label>2</label>
    </ligand>
</feature>
<feature type="binding site" evidence="8">
    <location>
        <position position="325"/>
    </location>
    <ligand>
        <name>Mn(2+)</name>
        <dbReference type="ChEBI" id="CHEBI:29035"/>
        <label>2</label>
    </ligand>
</feature>
<evidence type="ECO:0000256" key="4">
    <source>
        <dbReference type="ARBA" id="ARBA00022438"/>
    </source>
</evidence>
<dbReference type="GO" id="GO:0006508">
    <property type="term" value="P:proteolysis"/>
    <property type="evidence" value="ECO:0007669"/>
    <property type="project" value="UniProtKB-KW"/>
</dbReference>
<protein>
    <recommendedName>
        <fullName evidence="8">Probable cytosol aminopeptidase</fullName>
        <ecNumber evidence="8">3.4.11.1</ecNumber>
    </recommendedName>
    <alternativeName>
        <fullName evidence="8">Leucine aminopeptidase</fullName>
        <shortName evidence="8">LAP</shortName>
        <ecNumber evidence="8">3.4.11.10</ecNumber>
    </alternativeName>
    <alternativeName>
        <fullName evidence="8">Leucyl aminopeptidase</fullName>
    </alternativeName>
</protein>
<dbReference type="PROSITE" id="PS00631">
    <property type="entry name" value="CYTOSOL_AP"/>
    <property type="match status" value="1"/>
</dbReference>
<evidence type="ECO:0000313" key="11">
    <source>
        <dbReference type="Proteomes" id="UP000198822"/>
    </source>
</evidence>
<dbReference type="EC" id="3.4.11.10" evidence="8"/>
<comment type="cofactor">
    <cofactor evidence="8">
        <name>Mn(2+)</name>
        <dbReference type="ChEBI" id="CHEBI:29035"/>
    </cofactor>
    <text evidence="8">Binds 2 manganese ions per subunit.</text>
</comment>
<sequence length="490" mass="49448">MPIPALSLIAASDDATADVLVRGVLAGDAPAASGVDPDLLVAIGATGKPGQVVRAVVDGRTVAFVGLGKAATTRALRDAAATATRALAGTPTVAIAFPVADADDVAAVLEGAALGAYRYDRYKAEDAASTPPAEIAVVVGEVHVTDAVVRRARVVAEAVERTRDLSNTPPRDLSPAIFADLVQGEAASTGLTVTVRDEVALAEEGFGGLVGVGQGSSRPPRLVTVEWAPAGAERHVALVGKGITYDTGGLSLKPAASMQHMKFDMTGAATVYAVAAAAAALQLPVRVTAYLCLAENMPSGTAIRPDDVLTIRGGRTVEVTNTDAEGRLVMADAIAFASETGADAIIDVATLTGAQVIALGDRYSGLMGNDDALVDAIRAAHDAADEDVWPMPLPDDLLPVLDSPVADIANAKIGNRSAGMLLAGVFLSTFVGERDGTPIPWAHLDIAGPAMNTGAAKGTAPKGATGVVVRGLIGSLTALSTAAPAADATR</sequence>
<keyword evidence="8" id="KW-0479">Metal-binding</keyword>
<dbReference type="InterPro" id="IPR043472">
    <property type="entry name" value="Macro_dom-like"/>
</dbReference>
<dbReference type="EC" id="3.4.11.1" evidence="8"/>
<dbReference type="STRING" id="399736.SAMN04489720_0139"/>
<dbReference type="Pfam" id="PF00883">
    <property type="entry name" value="Peptidase_M17"/>
    <property type="match status" value="1"/>
</dbReference>
<comment type="catalytic activity">
    <reaction evidence="1 8">
        <text>Release of an N-terminal amino acid, Xaa-|-Yaa-, in which Xaa is preferably Leu, but may be other amino acids including Pro although not Arg or Lys, and Yaa may be Pro. Amino acid amides and methyl esters are also readily hydrolyzed, but rates on arylamides are exceedingly low.</text>
        <dbReference type="EC" id="3.4.11.1"/>
    </reaction>
</comment>
<organism evidence="10 11">
    <name type="scientific">Agrococcus jejuensis</name>
    <dbReference type="NCBI Taxonomy" id="399736"/>
    <lineage>
        <taxon>Bacteria</taxon>
        <taxon>Bacillati</taxon>
        <taxon>Actinomycetota</taxon>
        <taxon>Actinomycetes</taxon>
        <taxon>Micrococcales</taxon>
        <taxon>Microbacteriaceae</taxon>
        <taxon>Agrococcus</taxon>
    </lineage>
</organism>
<comment type="function">
    <text evidence="7 8">Presumably involved in the processing and regular turnover of intracellular proteins. Catalyzes the removal of unsubstituted N-terminal amino acids from various peptides.</text>
</comment>
<evidence type="ECO:0000256" key="2">
    <source>
        <dbReference type="ARBA" id="ARBA00000967"/>
    </source>
</evidence>
<evidence type="ECO:0000256" key="7">
    <source>
        <dbReference type="ARBA" id="ARBA00049972"/>
    </source>
</evidence>
<feature type="binding site" evidence="8">
    <location>
        <position position="246"/>
    </location>
    <ligand>
        <name>Mn(2+)</name>
        <dbReference type="ChEBI" id="CHEBI:29035"/>
        <label>1</label>
    </ligand>
</feature>
<feature type="active site" evidence="8">
    <location>
        <position position="327"/>
    </location>
</feature>
<keyword evidence="8" id="KW-0963">Cytoplasm</keyword>
<dbReference type="OrthoDB" id="9809354at2"/>
<dbReference type="NCBIfam" id="NF002073">
    <property type="entry name" value="PRK00913.1-2"/>
    <property type="match status" value="1"/>
</dbReference>
<comment type="subcellular location">
    <subcellularLocation>
        <location evidence="8">Cytoplasm</location>
    </subcellularLocation>
</comment>
<reference evidence="11" key="1">
    <citation type="submission" date="2016-10" db="EMBL/GenBank/DDBJ databases">
        <authorList>
            <person name="Varghese N."/>
            <person name="Submissions S."/>
        </authorList>
    </citation>
    <scope>NUCLEOTIDE SEQUENCE [LARGE SCALE GENOMIC DNA]</scope>
    <source>
        <strain evidence="11">DSM 22002</strain>
    </source>
</reference>
<dbReference type="InterPro" id="IPR000819">
    <property type="entry name" value="Peptidase_M17_C"/>
</dbReference>
<evidence type="ECO:0000313" key="10">
    <source>
        <dbReference type="EMBL" id="SDH12876.1"/>
    </source>
</evidence>
<evidence type="ECO:0000256" key="5">
    <source>
        <dbReference type="ARBA" id="ARBA00022670"/>
    </source>
</evidence>
<dbReference type="CDD" id="cd00433">
    <property type="entry name" value="Peptidase_M17"/>
    <property type="match status" value="1"/>
</dbReference>
<keyword evidence="5 8" id="KW-0645">Protease</keyword>
<feature type="binding site" evidence="8">
    <location>
        <position position="323"/>
    </location>
    <ligand>
        <name>Mn(2+)</name>
        <dbReference type="ChEBI" id="CHEBI:29035"/>
        <label>1</label>
    </ligand>
</feature>
<feature type="binding site" evidence="8">
    <location>
        <position position="264"/>
    </location>
    <ligand>
        <name>Mn(2+)</name>
        <dbReference type="ChEBI" id="CHEBI:29035"/>
        <label>2</label>
    </ligand>
</feature>
<name>A0A1G7ZW34_9MICO</name>
<dbReference type="Gene3D" id="3.40.220.10">
    <property type="entry name" value="Leucine Aminopeptidase, subunit E, domain 1"/>
    <property type="match status" value="1"/>
</dbReference>
<dbReference type="InterPro" id="IPR011356">
    <property type="entry name" value="Leucine_aapep/pepB"/>
</dbReference>
<dbReference type="InterPro" id="IPR023042">
    <property type="entry name" value="Peptidase_M17_leu_NH2_pept"/>
</dbReference>
<proteinExistence type="inferred from homology"/>
<dbReference type="RefSeq" id="WP_092501552.1">
    <property type="nucleotide sequence ID" value="NZ_LT629695.1"/>
</dbReference>
<comment type="catalytic activity">
    <reaction evidence="2 8">
        <text>Release of an N-terminal amino acid, preferentially leucine, but not glutamic or aspartic acids.</text>
        <dbReference type="EC" id="3.4.11.10"/>
    </reaction>
</comment>
<dbReference type="AlphaFoldDB" id="A0A1G7ZW34"/>
<dbReference type="GO" id="GO:0005737">
    <property type="term" value="C:cytoplasm"/>
    <property type="evidence" value="ECO:0007669"/>
    <property type="project" value="UniProtKB-SubCell"/>
</dbReference>
<dbReference type="GO" id="GO:0030145">
    <property type="term" value="F:manganese ion binding"/>
    <property type="evidence" value="ECO:0007669"/>
    <property type="project" value="UniProtKB-UniRule"/>
</dbReference>
<feature type="binding site" evidence="8">
    <location>
        <position position="325"/>
    </location>
    <ligand>
        <name>Mn(2+)</name>
        <dbReference type="ChEBI" id="CHEBI:29035"/>
        <label>1</label>
    </ligand>
</feature>
<dbReference type="SUPFAM" id="SSF52949">
    <property type="entry name" value="Macro domain-like"/>
    <property type="match status" value="1"/>
</dbReference>
<keyword evidence="4 8" id="KW-0031">Aminopeptidase</keyword>
<keyword evidence="11" id="KW-1185">Reference proteome</keyword>
<keyword evidence="8" id="KW-0464">Manganese</keyword>
<evidence type="ECO:0000259" key="9">
    <source>
        <dbReference type="PROSITE" id="PS00631"/>
    </source>
</evidence>